<name>A0A0G4PHX6_PENC3</name>
<feature type="region of interest" description="Disordered" evidence="1">
    <location>
        <begin position="50"/>
        <end position="85"/>
    </location>
</feature>
<feature type="compositionally biased region" description="Low complexity" evidence="1">
    <location>
        <begin position="51"/>
        <end position="70"/>
    </location>
</feature>
<evidence type="ECO:0000256" key="1">
    <source>
        <dbReference type="SAM" id="MobiDB-lite"/>
    </source>
</evidence>
<keyword evidence="3" id="KW-1185">Reference proteome</keyword>
<organism evidence="2 3">
    <name type="scientific">Penicillium camemberti (strain FM 013)</name>
    <dbReference type="NCBI Taxonomy" id="1429867"/>
    <lineage>
        <taxon>Eukaryota</taxon>
        <taxon>Fungi</taxon>
        <taxon>Dikarya</taxon>
        <taxon>Ascomycota</taxon>
        <taxon>Pezizomycotina</taxon>
        <taxon>Eurotiomycetes</taxon>
        <taxon>Eurotiomycetidae</taxon>
        <taxon>Eurotiales</taxon>
        <taxon>Aspergillaceae</taxon>
        <taxon>Penicillium</taxon>
    </lineage>
</organism>
<sequence>MVERLRTDGVTIAAEVFLPILHSDLPIGRCGGTSHWRGKSRTGFYRCLETQRPQSSRSSRISPQSLMSSQAPNWQLLSPHQPGDC</sequence>
<gene>
    <name evidence="2" type="ORF">PCAMFM013_S016g000296</name>
</gene>
<dbReference type="AlphaFoldDB" id="A0A0G4PHX6"/>
<dbReference type="EMBL" id="HG793149">
    <property type="protein sequence ID" value="CRL26015.1"/>
    <property type="molecule type" value="Genomic_DNA"/>
</dbReference>
<evidence type="ECO:0000313" key="2">
    <source>
        <dbReference type="EMBL" id="CRL26015.1"/>
    </source>
</evidence>
<reference evidence="2 3" key="1">
    <citation type="journal article" date="2014" name="Nat. Commun.">
        <title>Multiple recent horizontal transfers of a large genomic region in cheese making fungi.</title>
        <authorList>
            <person name="Cheeseman K."/>
            <person name="Ropars J."/>
            <person name="Renault P."/>
            <person name="Dupont J."/>
            <person name="Gouzy J."/>
            <person name="Branca A."/>
            <person name="Abraham A.L."/>
            <person name="Ceppi M."/>
            <person name="Conseiller E."/>
            <person name="Debuchy R."/>
            <person name="Malagnac F."/>
            <person name="Goarin A."/>
            <person name="Silar P."/>
            <person name="Lacoste S."/>
            <person name="Sallet E."/>
            <person name="Bensimon A."/>
            <person name="Giraud T."/>
            <person name="Brygoo Y."/>
        </authorList>
    </citation>
    <scope>NUCLEOTIDE SEQUENCE [LARGE SCALE GENOMIC DNA]</scope>
    <source>
        <strain evidence="3">FM 013</strain>
    </source>
</reference>
<protein>
    <submittedName>
        <fullName evidence="2">Str. FM013</fullName>
    </submittedName>
</protein>
<evidence type="ECO:0000313" key="3">
    <source>
        <dbReference type="Proteomes" id="UP000053732"/>
    </source>
</evidence>
<proteinExistence type="predicted"/>
<accession>A0A0G4PHX6</accession>
<dbReference type="Proteomes" id="UP000053732">
    <property type="component" value="Unassembled WGS sequence"/>
</dbReference>